<dbReference type="PROSITE" id="PS00670">
    <property type="entry name" value="D_2_HYDROXYACID_DH_2"/>
    <property type="match status" value="1"/>
</dbReference>
<evidence type="ECO:0000313" key="5">
    <source>
        <dbReference type="Proteomes" id="UP000432089"/>
    </source>
</evidence>
<dbReference type="InterPro" id="IPR036291">
    <property type="entry name" value="NAD(P)-bd_dom_sf"/>
</dbReference>
<comment type="caution">
    <text evidence="4">The sequence shown here is derived from an EMBL/GenBank/DDBJ whole genome shotgun (WGS) entry which is preliminary data.</text>
</comment>
<dbReference type="PANTHER" id="PTHR10996">
    <property type="entry name" value="2-HYDROXYACID DEHYDROGENASE-RELATED"/>
    <property type="match status" value="1"/>
</dbReference>
<dbReference type="RefSeq" id="WP_150968611.1">
    <property type="nucleotide sequence ID" value="NZ_VZDO01000003.1"/>
</dbReference>
<dbReference type="Pfam" id="PF02826">
    <property type="entry name" value="2-Hacid_dh_C"/>
    <property type="match status" value="1"/>
</dbReference>
<gene>
    <name evidence="4" type="ORF">F6X38_05580</name>
</gene>
<protein>
    <submittedName>
        <fullName evidence="4">Hydroxyacid dehydrogenase</fullName>
    </submittedName>
</protein>
<dbReference type="InterPro" id="IPR050223">
    <property type="entry name" value="D-isomer_2-hydroxyacid_DH"/>
</dbReference>
<dbReference type="SUPFAM" id="SSF51735">
    <property type="entry name" value="NAD(P)-binding Rossmann-fold domains"/>
    <property type="match status" value="1"/>
</dbReference>
<accession>A0A7V7TXH8</accession>
<evidence type="ECO:0000256" key="2">
    <source>
        <dbReference type="ARBA" id="ARBA00023027"/>
    </source>
</evidence>
<dbReference type="InterPro" id="IPR006140">
    <property type="entry name" value="D-isomer_DH_NAD-bd"/>
</dbReference>
<keyword evidence="5" id="KW-1185">Reference proteome</keyword>
<organism evidence="4 5">
    <name type="scientific">Plantimonas leprariae</name>
    <dbReference type="NCBI Taxonomy" id="2615207"/>
    <lineage>
        <taxon>Bacteria</taxon>
        <taxon>Pseudomonadati</taxon>
        <taxon>Pseudomonadota</taxon>
        <taxon>Alphaproteobacteria</taxon>
        <taxon>Hyphomicrobiales</taxon>
        <taxon>Aurantimonadaceae</taxon>
        <taxon>Plantimonas</taxon>
    </lineage>
</organism>
<dbReference type="GO" id="GO:0051287">
    <property type="term" value="F:NAD binding"/>
    <property type="evidence" value="ECO:0007669"/>
    <property type="project" value="InterPro"/>
</dbReference>
<dbReference type="GO" id="GO:0030267">
    <property type="term" value="F:glyoxylate reductase (NADPH) activity"/>
    <property type="evidence" value="ECO:0007669"/>
    <property type="project" value="TreeGrafter"/>
</dbReference>
<keyword evidence="2" id="KW-0520">NAD</keyword>
<name>A0A7V7TXH8_9HYPH</name>
<dbReference type="Proteomes" id="UP000432089">
    <property type="component" value="Unassembled WGS sequence"/>
</dbReference>
<evidence type="ECO:0000259" key="3">
    <source>
        <dbReference type="Pfam" id="PF02826"/>
    </source>
</evidence>
<dbReference type="AlphaFoldDB" id="A0A7V7TXH8"/>
<dbReference type="Gene3D" id="3.40.50.720">
    <property type="entry name" value="NAD(P)-binding Rossmann-like Domain"/>
    <property type="match status" value="2"/>
</dbReference>
<dbReference type="GO" id="GO:0005829">
    <property type="term" value="C:cytosol"/>
    <property type="evidence" value="ECO:0007669"/>
    <property type="project" value="TreeGrafter"/>
</dbReference>
<dbReference type="GO" id="GO:0016618">
    <property type="term" value="F:hydroxypyruvate reductase [NAD(P)H] activity"/>
    <property type="evidence" value="ECO:0007669"/>
    <property type="project" value="TreeGrafter"/>
</dbReference>
<proteinExistence type="predicted"/>
<dbReference type="CDD" id="cd12167">
    <property type="entry name" value="2-Hacid_dh_8"/>
    <property type="match status" value="1"/>
</dbReference>
<feature type="domain" description="D-isomer specific 2-hydroxyacid dehydrogenase NAD-binding" evidence="3">
    <location>
        <begin position="123"/>
        <end position="299"/>
    </location>
</feature>
<reference evidence="4 5" key="1">
    <citation type="submission" date="2019-09" db="EMBL/GenBank/DDBJ databases">
        <title>YIM 132180 draft genome.</title>
        <authorList>
            <person name="Zhang K."/>
        </authorList>
    </citation>
    <scope>NUCLEOTIDE SEQUENCE [LARGE SCALE GENOMIC DNA]</scope>
    <source>
        <strain evidence="4 5">YIM 132180</strain>
    </source>
</reference>
<evidence type="ECO:0000256" key="1">
    <source>
        <dbReference type="ARBA" id="ARBA00023002"/>
    </source>
</evidence>
<dbReference type="PANTHER" id="PTHR10996:SF178">
    <property type="entry name" value="2-HYDROXYACID DEHYDROGENASE YGL185C-RELATED"/>
    <property type="match status" value="1"/>
</dbReference>
<dbReference type="InterPro" id="IPR029753">
    <property type="entry name" value="D-isomer_DH_CS"/>
</dbReference>
<keyword evidence="1" id="KW-0560">Oxidoreductase</keyword>
<dbReference type="EMBL" id="VZDO01000003">
    <property type="protein sequence ID" value="KAB0681356.1"/>
    <property type="molecule type" value="Genomic_DNA"/>
</dbReference>
<sequence length="339" mass="36024">MTALPRPRVLIVMDAGKTEHVLPPALIGRLARVAELVDAEPVADFTSPALRERLGRVDVLLTGWGCPPVGRAELTFMPGLKLLAHAAGTVKTFVSEAVFEAGVLVSSAAEANARPVAQFTLALILLSAKRAFAFSHAYRRDRDRRATAPMMDEPIGASGCTVGLVGASRIGRGVLALLRPFDFEILLADPFVSPAEAVRLGARLVALPELLARSRIVSLHAPSLPETRGMIDRAALARMPDGATLINTARGALVDEAALLAELESGRLSAAIDVTDPEVPPPDSRLYDLPNVFLTPHIAGAIGLERTRLGAMAVAEIERFARGEPLRHRILPADLAVIA</sequence>
<evidence type="ECO:0000313" key="4">
    <source>
        <dbReference type="EMBL" id="KAB0681356.1"/>
    </source>
</evidence>
<dbReference type="SUPFAM" id="SSF52283">
    <property type="entry name" value="Formate/glycerate dehydrogenase catalytic domain-like"/>
    <property type="match status" value="1"/>
</dbReference>